<dbReference type="GO" id="GO:0042597">
    <property type="term" value="C:periplasmic space"/>
    <property type="evidence" value="ECO:0007669"/>
    <property type="project" value="UniProtKB-ARBA"/>
</dbReference>
<gene>
    <name evidence="4" type="ORF">DFQ14_11364</name>
</gene>
<feature type="chain" id="PRO_5039411989" evidence="2">
    <location>
        <begin position="23"/>
        <end position="550"/>
    </location>
</feature>
<evidence type="ECO:0000313" key="4">
    <source>
        <dbReference type="EMBL" id="RCW39982.1"/>
    </source>
</evidence>
<feature type="domain" description="Solute-binding protein family 5" evidence="3">
    <location>
        <begin position="81"/>
        <end position="468"/>
    </location>
</feature>
<sequence>MRKRRMVAPVAATLAVGLLASACGGGGGTTEATGTLEDPITMEWGKPENPLVPGNTTEVNGGNVVDAIFTGLVQYDPNTYEPENAMAKSITASDDKKTYTIKLKQGWTFHNGEEVTADNFVRAWNYTAYAPNGQKTASFFDKIQGYDEVHPADPDGNGPKEAPKPTTKKMSGLEVVDPYTMKVTLKQPFTIFPSTIGYSAFSPLPDMFFENKEKFEKNPIGNGPYKFEKRTPNESLTLTKYDKYKGERKGTVEAFQFKVYNKLSTAYQDLKSGNLDFMRQMPVSALTDGRWKQELGDNAITAEAMKVTPLSFPLYQEKFQDPNLRKAISMAIDRKSIVENVFSGTRKPLRGWVSPSVDGFVPNQCGQWCQYDPAKAKEYLKKAGGFEGTLTIASNADGGHEEWVKAVAGSIRDTLGIKAVYKPIPTFSEFRSKIVANEMTGMFRSGWVADYPSIQNFLAPIFTKGASSNDSTYFNPEFEKLMSQANQAPTVEEANKLYAQAEKLLAEDMPSVPVYTQGIQAGKSDRLAEAVVTPRRSLALTTVRVADSQQ</sequence>
<dbReference type="EMBL" id="QPJC01000013">
    <property type="protein sequence ID" value="RCW39982.1"/>
    <property type="molecule type" value="Genomic_DNA"/>
</dbReference>
<dbReference type="Gene3D" id="3.90.76.10">
    <property type="entry name" value="Dipeptide-binding Protein, Domain 1"/>
    <property type="match status" value="1"/>
</dbReference>
<dbReference type="GO" id="GO:0043190">
    <property type="term" value="C:ATP-binding cassette (ABC) transporter complex"/>
    <property type="evidence" value="ECO:0007669"/>
    <property type="project" value="InterPro"/>
</dbReference>
<keyword evidence="2" id="KW-0732">Signal</keyword>
<dbReference type="CDD" id="cd00995">
    <property type="entry name" value="PBP2_NikA_DppA_OppA_like"/>
    <property type="match status" value="1"/>
</dbReference>
<dbReference type="PIRSF" id="PIRSF002741">
    <property type="entry name" value="MppA"/>
    <property type="match status" value="1"/>
</dbReference>
<name>A0A368VFP4_9ACTN</name>
<dbReference type="InterPro" id="IPR000914">
    <property type="entry name" value="SBP_5_dom"/>
</dbReference>
<dbReference type="PANTHER" id="PTHR30290">
    <property type="entry name" value="PERIPLASMIC BINDING COMPONENT OF ABC TRANSPORTER"/>
    <property type="match status" value="1"/>
</dbReference>
<dbReference type="AlphaFoldDB" id="A0A368VFP4"/>
<dbReference type="Proteomes" id="UP000253495">
    <property type="component" value="Unassembled WGS sequence"/>
</dbReference>
<feature type="signal peptide" evidence="2">
    <location>
        <begin position="1"/>
        <end position="22"/>
    </location>
</feature>
<dbReference type="InterPro" id="IPR039424">
    <property type="entry name" value="SBP_5"/>
</dbReference>
<reference evidence="4 5" key="1">
    <citation type="submission" date="2018-07" db="EMBL/GenBank/DDBJ databases">
        <title>Genomic Encyclopedia of Type Strains, Phase III (KMG-III): the genomes of soil and plant-associated and newly described type strains.</title>
        <authorList>
            <person name="Whitman W."/>
        </authorList>
    </citation>
    <scope>NUCLEOTIDE SEQUENCE [LARGE SCALE GENOMIC DNA]</scope>
    <source>
        <strain evidence="4 5">CECT 8575</strain>
    </source>
</reference>
<dbReference type="GO" id="GO:1904680">
    <property type="term" value="F:peptide transmembrane transporter activity"/>
    <property type="evidence" value="ECO:0007669"/>
    <property type="project" value="TreeGrafter"/>
</dbReference>
<dbReference type="PANTHER" id="PTHR30290:SF83">
    <property type="entry name" value="ABC TRANSPORTER SUBSTRATE-BINDING PROTEIN"/>
    <property type="match status" value="1"/>
</dbReference>
<protein>
    <submittedName>
        <fullName evidence="4">Oligopeptide transport system substrate-binding protein</fullName>
    </submittedName>
</protein>
<dbReference type="Gene3D" id="3.10.105.10">
    <property type="entry name" value="Dipeptide-binding Protein, Domain 3"/>
    <property type="match status" value="1"/>
</dbReference>
<keyword evidence="5" id="KW-1185">Reference proteome</keyword>
<feature type="region of interest" description="Disordered" evidence="1">
    <location>
        <begin position="148"/>
        <end position="168"/>
    </location>
</feature>
<evidence type="ECO:0000313" key="5">
    <source>
        <dbReference type="Proteomes" id="UP000253495"/>
    </source>
</evidence>
<accession>A0A368VFP4</accession>
<dbReference type="Gene3D" id="3.40.190.10">
    <property type="entry name" value="Periplasmic binding protein-like II"/>
    <property type="match status" value="1"/>
</dbReference>
<dbReference type="RefSeq" id="WP_179951607.1">
    <property type="nucleotide sequence ID" value="NZ_QPJC01000013.1"/>
</dbReference>
<dbReference type="InterPro" id="IPR030678">
    <property type="entry name" value="Peptide/Ni-bd"/>
</dbReference>
<comment type="caution">
    <text evidence="4">The sequence shown here is derived from an EMBL/GenBank/DDBJ whole genome shotgun (WGS) entry which is preliminary data.</text>
</comment>
<evidence type="ECO:0000256" key="1">
    <source>
        <dbReference type="SAM" id="MobiDB-lite"/>
    </source>
</evidence>
<organism evidence="4 5">
    <name type="scientific">Halopolyspora algeriensis</name>
    <dbReference type="NCBI Taxonomy" id="1500506"/>
    <lineage>
        <taxon>Bacteria</taxon>
        <taxon>Bacillati</taxon>
        <taxon>Actinomycetota</taxon>
        <taxon>Actinomycetes</taxon>
        <taxon>Actinomycetes incertae sedis</taxon>
        <taxon>Halopolyspora</taxon>
    </lineage>
</organism>
<dbReference type="Pfam" id="PF00496">
    <property type="entry name" value="SBP_bac_5"/>
    <property type="match status" value="1"/>
</dbReference>
<evidence type="ECO:0000259" key="3">
    <source>
        <dbReference type="Pfam" id="PF00496"/>
    </source>
</evidence>
<proteinExistence type="predicted"/>
<dbReference type="GO" id="GO:0015833">
    <property type="term" value="P:peptide transport"/>
    <property type="evidence" value="ECO:0007669"/>
    <property type="project" value="TreeGrafter"/>
</dbReference>
<dbReference type="PROSITE" id="PS51257">
    <property type="entry name" value="PROKAR_LIPOPROTEIN"/>
    <property type="match status" value="1"/>
</dbReference>
<dbReference type="SUPFAM" id="SSF53850">
    <property type="entry name" value="Periplasmic binding protein-like II"/>
    <property type="match status" value="1"/>
</dbReference>
<evidence type="ECO:0000256" key="2">
    <source>
        <dbReference type="SAM" id="SignalP"/>
    </source>
</evidence>